<gene>
    <name evidence="1" type="ORF">IscW_ISCW007717</name>
</gene>
<dbReference type="EnsemblMetazoa" id="ISCW007717-RA">
    <property type="protein sequence ID" value="ISCW007717-PA"/>
    <property type="gene ID" value="ISCW007717"/>
</dbReference>
<dbReference type="EMBL" id="ABJB010264455">
    <property type="status" value="NOT_ANNOTATED_CDS"/>
    <property type="molecule type" value="Genomic_DNA"/>
</dbReference>
<dbReference type="AlphaFoldDB" id="B7PUR6"/>
<dbReference type="Proteomes" id="UP000001555">
    <property type="component" value="Unassembled WGS sequence"/>
</dbReference>
<protein>
    <submittedName>
        <fullName evidence="1 2">Uncharacterized protein</fullName>
    </submittedName>
</protein>
<sequence length="67" mass="7562">MPRENTARGAPLGSLHTVCDVRTPDTWVQFDQVVSAKLAAVVSPETFRLANTRLYQRSWRGEFAEKV</sequence>
<accession>B7PUR6</accession>
<organism>
    <name type="scientific">Ixodes scapularis</name>
    <name type="common">Black-legged tick</name>
    <name type="synonym">Deer tick</name>
    <dbReference type="NCBI Taxonomy" id="6945"/>
    <lineage>
        <taxon>Eukaryota</taxon>
        <taxon>Metazoa</taxon>
        <taxon>Ecdysozoa</taxon>
        <taxon>Arthropoda</taxon>
        <taxon>Chelicerata</taxon>
        <taxon>Arachnida</taxon>
        <taxon>Acari</taxon>
        <taxon>Parasitiformes</taxon>
        <taxon>Ixodida</taxon>
        <taxon>Ixodoidea</taxon>
        <taxon>Ixodidae</taxon>
        <taxon>Ixodinae</taxon>
        <taxon>Ixodes</taxon>
    </lineage>
</organism>
<reference evidence="1 3" key="1">
    <citation type="submission" date="2008-03" db="EMBL/GenBank/DDBJ databases">
        <title>Annotation of Ixodes scapularis.</title>
        <authorList>
            <consortium name="Ixodes scapularis Genome Project Consortium"/>
            <person name="Caler E."/>
            <person name="Hannick L.I."/>
            <person name="Bidwell S."/>
            <person name="Joardar V."/>
            <person name="Thiagarajan M."/>
            <person name="Amedeo P."/>
            <person name="Galinsky K.J."/>
            <person name="Schobel S."/>
            <person name="Inman J."/>
            <person name="Hostetler J."/>
            <person name="Miller J."/>
            <person name="Hammond M."/>
            <person name="Megy K."/>
            <person name="Lawson D."/>
            <person name="Kodira C."/>
            <person name="Sutton G."/>
            <person name="Meyer J."/>
            <person name="Hill C.A."/>
            <person name="Birren B."/>
            <person name="Nene V."/>
            <person name="Collins F."/>
            <person name="Alarcon-Chaidez F."/>
            <person name="Wikel S."/>
            <person name="Strausberg R."/>
        </authorList>
    </citation>
    <scope>NUCLEOTIDE SEQUENCE [LARGE SCALE GENOMIC DNA]</scope>
    <source>
        <strain evidence="3">Wikel</strain>
        <strain evidence="1">Wikel colony</strain>
    </source>
</reference>
<keyword evidence="3" id="KW-1185">Reference proteome</keyword>
<dbReference type="InParanoid" id="B7PUR6"/>
<dbReference type="PaxDb" id="6945-B7PUR6"/>
<evidence type="ECO:0000313" key="2">
    <source>
        <dbReference type="EnsemblMetazoa" id="ISCW007717-PA"/>
    </source>
</evidence>
<evidence type="ECO:0000313" key="1">
    <source>
        <dbReference type="EMBL" id="EEC10338.1"/>
    </source>
</evidence>
<dbReference type="EMBL" id="DS794812">
    <property type="protein sequence ID" value="EEC10338.1"/>
    <property type="molecule type" value="Genomic_DNA"/>
</dbReference>
<name>B7PUR6_IXOSC</name>
<dbReference type="VEuPathDB" id="VectorBase:ISCW007717"/>
<evidence type="ECO:0000313" key="3">
    <source>
        <dbReference type="Proteomes" id="UP000001555"/>
    </source>
</evidence>
<reference evidence="2" key="2">
    <citation type="submission" date="2020-05" db="UniProtKB">
        <authorList>
            <consortium name="EnsemblMetazoa"/>
        </authorList>
    </citation>
    <scope>IDENTIFICATION</scope>
    <source>
        <strain evidence="2">wikel</strain>
    </source>
</reference>
<dbReference type="VEuPathDB" id="VectorBase:ISCI007717"/>
<dbReference type="HOGENOM" id="CLU_2815303_0_0_1"/>
<proteinExistence type="predicted"/>